<feature type="region of interest" description="Disordered" evidence="1">
    <location>
        <begin position="167"/>
        <end position="297"/>
    </location>
</feature>
<comment type="caution">
    <text evidence="2">The sequence shown here is derived from an EMBL/GenBank/DDBJ whole genome shotgun (WGS) entry which is preliminary data.</text>
</comment>
<dbReference type="Proteomes" id="UP000547879">
    <property type="component" value="Unassembled WGS sequence"/>
</dbReference>
<protein>
    <recommendedName>
        <fullName evidence="4">RHS repeat-associated core domain-containing protein</fullName>
    </recommendedName>
</protein>
<evidence type="ECO:0000313" key="3">
    <source>
        <dbReference type="Proteomes" id="UP000547879"/>
    </source>
</evidence>
<dbReference type="EMBL" id="JACHEG010000021">
    <property type="protein sequence ID" value="MBB6166384.1"/>
    <property type="molecule type" value="Genomic_DNA"/>
</dbReference>
<name>A0A7W9YD35_9HYPH</name>
<organism evidence="2 3">
    <name type="scientific">Rhizobium wenxiniae</name>
    <dbReference type="NCBI Taxonomy" id="1737357"/>
    <lineage>
        <taxon>Bacteria</taxon>
        <taxon>Pseudomonadati</taxon>
        <taxon>Pseudomonadota</taxon>
        <taxon>Alphaproteobacteria</taxon>
        <taxon>Hyphomicrobiales</taxon>
        <taxon>Rhizobiaceae</taxon>
        <taxon>Rhizobium/Agrobacterium group</taxon>
        <taxon>Rhizobium</taxon>
    </lineage>
</organism>
<dbReference type="AlphaFoldDB" id="A0A7W9YD35"/>
<proteinExistence type="predicted"/>
<gene>
    <name evidence="2" type="ORF">HNQ72_006236</name>
</gene>
<accession>A0A7W9YD35</accession>
<dbReference type="RefSeq" id="WP_183998363.1">
    <property type="nucleotide sequence ID" value="NZ_BMHW01000025.1"/>
</dbReference>
<feature type="compositionally biased region" description="Basic and acidic residues" evidence="1">
    <location>
        <begin position="186"/>
        <end position="202"/>
    </location>
</feature>
<dbReference type="Gene3D" id="2.180.10.10">
    <property type="entry name" value="RHS repeat-associated core"/>
    <property type="match status" value="1"/>
</dbReference>
<evidence type="ECO:0000313" key="2">
    <source>
        <dbReference type="EMBL" id="MBB6166384.1"/>
    </source>
</evidence>
<evidence type="ECO:0000256" key="1">
    <source>
        <dbReference type="SAM" id="MobiDB-lite"/>
    </source>
</evidence>
<sequence length="297" mass="31617">MTVRSSMRGTAAFSRAITRFKMRQTSVTNSIKRGLVMKLFSKGLWARIMSMLLVCSMVSVSFGSAANARFISPDDWDPTMPGVGTNRYAYAQNDPINKSDPNGHVAVVDDIVGLGLATLAVAAFSYTYSDALDDGRLNGSAGRGLGAAIHDSFNALASGIFGHAKVEGIPTDEPTKAPPNPNGAKGKPDHQQKVKELAEQAQKEALPGQSVVTEGKISAGESNRRPDVQIQDETGVTISVKEAERNPNGKRNKEREAEYDRLGIKNETYGVGKGEGKGKSDGSGGDGKSQPESSMKR</sequence>
<keyword evidence="3" id="KW-1185">Reference proteome</keyword>
<reference evidence="2 3" key="1">
    <citation type="submission" date="2020-08" db="EMBL/GenBank/DDBJ databases">
        <title>Genomic Encyclopedia of Type Strains, Phase IV (KMG-IV): sequencing the most valuable type-strain genomes for metagenomic binning, comparative biology and taxonomic classification.</title>
        <authorList>
            <person name="Goeker M."/>
        </authorList>
    </citation>
    <scope>NUCLEOTIDE SEQUENCE [LARGE SCALE GENOMIC DNA]</scope>
    <source>
        <strain evidence="2 3">DSM 100734</strain>
    </source>
</reference>
<feature type="compositionally biased region" description="Basic and acidic residues" evidence="1">
    <location>
        <begin position="241"/>
        <end position="264"/>
    </location>
</feature>
<evidence type="ECO:0008006" key="4">
    <source>
        <dbReference type="Google" id="ProtNLM"/>
    </source>
</evidence>